<reference evidence="2" key="1">
    <citation type="submission" date="2018-05" db="EMBL/GenBank/DDBJ databases">
        <title>Draft genome of Mucuna pruriens seed.</title>
        <authorList>
            <person name="Nnadi N.E."/>
            <person name="Vos R."/>
            <person name="Hasami M.H."/>
            <person name="Devisetty U.K."/>
            <person name="Aguiy J.C."/>
        </authorList>
    </citation>
    <scope>NUCLEOTIDE SEQUENCE [LARGE SCALE GENOMIC DNA]</scope>
    <source>
        <strain evidence="2">JCA_2017</strain>
    </source>
</reference>
<name>A0A371E6D1_MUCPR</name>
<dbReference type="AlphaFoldDB" id="A0A371E6D1"/>
<dbReference type="PROSITE" id="PS51277">
    <property type="entry name" value="BURP"/>
    <property type="match status" value="1"/>
</dbReference>
<dbReference type="InterPro" id="IPR004873">
    <property type="entry name" value="BURP_dom"/>
</dbReference>
<dbReference type="Pfam" id="PF03181">
    <property type="entry name" value="BURP"/>
    <property type="match status" value="1"/>
</dbReference>
<sequence length="299" mass="33521">MANTHLSLVGCHVQASLPATDYWVSLWPNTPMPKALRDLTQSVRRSYGKVGENKIDVDVYGAANRDNDPTSLKLDDAVINVTFFFEHDLRPGKYFYLEEFTDYSDDSTFLPDAVAKTTPFSTTRFSEILNRFNIDPESNDAAAVKYTLQICENPAVRGEDKFCATSLESLLGFTVSKLGKKIRVLSTVMEKETQNQNQNQKQFRVVEGVEKVGDKAVACHKLNYPYAVFYCHKVATRAYSVPLVANDGDGTKVQALAVCHTDTIKWSRKNLAFQQLNVKPGTVPVCHFLATHTLLWLPN</sequence>
<evidence type="ECO:0000313" key="3">
    <source>
        <dbReference type="Proteomes" id="UP000257109"/>
    </source>
</evidence>
<dbReference type="Proteomes" id="UP000257109">
    <property type="component" value="Unassembled WGS sequence"/>
</dbReference>
<dbReference type="STRING" id="157652.A0A371E6D1"/>
<evidence type="ECO:0000259" key="1">
    <source>
        <dbReference type="PROSITE" id="PS51277"/>
    </source>
</evidence>
<accession>A0A371E6D1</accession>
<feature type="domain" description="BURP" evidence="1">
    <location>
        <begin position="83"/>
        <end position="299"/>
    </location>
</feature>
<dbReference type="OrthoDB" id="654134at2759"/>
<protein>
    <submittedName>
        <fullName evidence="2">BURP domain protein RD22</fullName>
    </submittedName>
</protein>
<dbReference type="PANTHER" id="PTHR31236">
    <property type="entry name" value="BURP DOMAIN PROTEIN USPL1-LIKE"/>
    <property type="match status" value="1"/>
</dbReference>
<keyword evidence="3" id="KW-1185">Reference proteome</keyword>
<evidence type="ECO:0000313" key="2">
    <source>
        <dbReference type="EMBL" id="RDX61596.1"/>
    </source>
</evidence>
<dbReference type="PANTHER" id="PTHR31236:SF2">
    <property type="entry name" value="BURP DOMAIN PROTEIN RD22"/>
    <property type="match status" value="1"/>
</dbReference>
<feature type="non-terminal residue" evidence="2">
    <location>
        <position position="1"/>
    </location>
</feature>
<dbReference type="SMART" id="SM01045">
    <property type="entry name" value="BURP"/>
    <property type="match status" value="1"/>
</dbReference>
<organism evidence="2 3">
    <name type="scientific">Mucuna pruriens</name>
    <name type="common">Velvet bean</name>
    <name type="synonym">Dolichos pruriens</name>
    <dbReference type="NCBI Taxonomy" id="157652"/>
    <lineage>
        <taxon>Eukaryota</taxon>
        <taxon>Viridiplantae</taxon>
        <taxon>Streptophyta</taxon>
        <taxon>Embryophyta</taxon>
        <taxon>Tracheophyta</taxon>
        <taxon>Spermatophyta</taxon>
        <taxon>Magnoliopsida</taxon>
        <taxon>eudicotyledons</taxon>
        <taxon>Gunneridae</taxon>
        <taxon>Pentapetalae</taxon>
        <taxon>rosids</taxon>
        <taxon>fabids</taxon>
        <taxon>Fabales</taxon>
        <taxon>Fabaceae</taxon>
        <taxon>Papilionoideae</taxon>
        <taxon>50 kb inversion clade</taxon>
        <taxon>NPAAA clade</taxon>
        <taxon>indigoferoid/millettioid clade</taxon>
        <taxon>Phaseoleae</taxon>
        <taxon>Mucuna</taxon>
    </lineage>
</organism>
<dbReference type="InterPro" id="IPR044816">
    <property type="entry name" value="BURP"/>
</dbReference>
<gene>
    <name evidence="2" type="primary">RD22</name>
    <name evidence="2" type="ORF">CR513_60157</name>
</gene>
<proteinExistence type="predicted"/>
<dbReference type="EMBL" id="QJKJ01016039">
    <property type="protein sequence ID" value="RDX61596.1"/>
    <property type="molecule type" value="Genomic_DNA"/>
</dbReference>
<comment type="caution">
    <text evidence="2">The sequence shown here is derived from an EMBL/GenBank/DDBJ whole genome shotgun (WGS) entry which is preliminary data.</text>
</comment>